<dbReference type="GO" id="GO:0052621">
    <property type="term" value="F:diguanylate cyclase activity"/>
    <property type="evidence" value="ECO:0007669"/>
    <property type="project" value="UniProtKB-EC"/>
</dbReference>
<dbReference type="GO" id="GO:0043709">
    <property type="term" value="P:cell adhesion involved in single-species biofilm formation"/>
    <property type="evidence" value="ECO:0007669"/>
    <property type="project" value="TreeGrafter"/>
</dbReference>
<dbReference type="SUPFAM" id="SSF63829">
    <property type="entry name" value="Calcium-dependent phosphotriesterase"/>
    <property type="match status" value="2"/>
</dbReference>
<organism evidence="7">
    <name type="scientific">uncultured Stenotrophomonas sp</name>
    <dbReference type="NCBI Taxonomy" id="165438"/>
    <lineage>
        <taxon>Bacteria</taxon>
        <taxon>Pseudomonadati</taxon>
        <taxon>Pseudomonadota</taxon>
        <taxon>Gammaproteobacteria</taxon>
        <taxon>Lysobacterales</taxon>
        <taxon>Lysobacteraceae</taxon>
        <taxon>Stenotrophomonas</taxon>
        <taxon>environmental samples</taxon>
    </lineage>
</organism>
<keyword evidence="4" id="KW-1133">Transmembrane helix</keyword>
<proteinExistence type="predicted"/>
<evidence type="ECO:0000256" key="4">
    <source>
        <dbReference type="SAM" id="Phobius"/>
    </source>
</evidence>
<feature type="coiled-coil region" evidence="3">
    <location>
        <begin position="780"/>
        <end position="810"/>
    </location>
</feature>
<evidence type="ECO:0000313" key="7">
    <source>
        <dbReference type="EMBL" id="SBV38127.1"/>
    </source>
</evidence>
<dbReference type="InterPro" id="IPR043128">
    <property type="entry name" value="Rev_trsase/Diguanyl_cyclase"/>
</dbReference>
<evidence type="ECO:0000256" key="3">
    <source>
        <dbReference type="SAM" id="Coils"/>
    </source>
</evidence>
<evidence type="ECO:0000259" key="6">
    <source>
        <dbReference type="PROSITE" id="PS50887"/>
    </source>
</evidence>
<dbReference type="InterPro" id="IPR011110">
    <property type="entry name" value="Reg_prop"/>
</dbReference>
<dbReference type="PROSITE" id="PS50887">
    <property type="entry name" value="GGDEF"/>
    <property type="match status" value="1"/>
</dbReference>
<dbReference type="CDD" id="cd01949">
    <property type="entry name" value="GGDEF"/>
    <property type="match status" value="1"/>
</dbReference>
<feature type="chain" id="PRO_5012983650" description="diguanylate cyclase" evidence="5">
    <location>
        <begin position="27"/>
        <end position="976"/>
    </location>
</feature>
<dbReference type="InterPro" id="IPR050469">
    <property type="entry name" value="Diguanylate_Cyclase"/>
</dbReference>
<sequence>MTGRAIRSCRRLVLLCLCLLLPAAWGNDGRHYMVSGWTMDDGLPHNMVHVIAQDRDGFIWAGTWEGVVRFNGRHFTVFDRQNTPGAELSGVFSILPEDDGGVLFGTAADGVFRYHRGRWQPLGVEEEAHHLPVSGMLRDRDGALWIASAKRLLRMDGDGYLHDAGAAAGLPAARVTALVADGEGGLLVATEAGGVARLRDGQANAWGVDWLGTELVRALARDGEGGWLAGGDDGVRWRHADGRVEHFRPGQRVDAVLRDRLGAIWMNFSSGQLVRRSNGDDERLQVPGTVGQALLEDREGLVWVGGTDGLHRVAEVAAVGFTQEDGLGSDYVRSVLQSGDGALWIGHAGGLNRWYRGEMQTIGLVPDGGRNPSVLSLDYRDGMLWAGTYDRGVLRLDMQGRVRERIRLGEHTEPMVRAVLADAGGGVWIGGAHGLVHYRDGRQESVLDSQGQPQSVVQALYRDVDGTLWIGTTGGMAALDGTGAIRRWAGGRDMPAQYVFDFLRDAAGDLWIASDRGLLRMRGDTFHVYDHRHGLPRDKLFRIIDDQRGNFWLSSNHGVFRVARGEFDQLDAGTRRLLAVHVVDRSDGMPGDQGNGASMPSGWRADNGALLFPTSAGLGLIDPRIAGHDDERVPPVVFESLAVDGIEQPLQAAGLRLGPGTRRLVVGYAALNFRAPNKLRYRYRLHGFDAGWVEAGARTEALYTNLPPGRYRLEVQAMTLPLDWARQEAVGSAVMALEVVPPLWKRPSSRLLGLLLLAGAVALGFWLHTASYRRNQRRLNREITARTEELSEKNRALEAADRERGSLMQRLEHQATHDELTGLPNRRAADRRLHQAVVNARSAATPLCVALADVDHFKHINDNHGHEVGDHVLQRIATVLCGGDAGMVFAARHGGEEFLLVLEGMGRTDALRRLHELHARVAGLQVAAPDGSPVPVTISIGAAHLQPGCDDARSLLVAADRQLYQAKRKGRNRVVG</sequence>
<keyword evidence="4" id="KW-0812">Transmembrane</keyword>
<name>A0A1Y5QCE0_9GAMM</name>
<feature type="signal peptide" evidence="5">
    <location>
        <begin position="1"/>
        <end position="26"/>
    </location>
</feature>
<dbReference type="Gene3D" id="3.30.70.270">
    <property type="match status" value="1"/>
</dbReference>
<reference evidence="7" key="1">
    <citation type="submission" date="2016-03" db="EMBL/GenBank/DDBJ databases">
        <authorList>
            <person name="Ploux O."/>
        </authorList>
    </citation>
    <scope>NUCLEOTIDE SEQUENCE</scope>
    <source>
        <strain evidence="7">UC10</strain>
    </source>
</reference>
<dbReference type="FunFam" id="3.30.70.270:FF:000001">
    <property type="entry name" value="Diguanylate cyclase domain protein"/>
    <property type="match status" value="1"/>
</dbReference>
<dbReference type="GO" id="GO:0005886">
    <property type="term" value="C:plasma membrane"/>
    <property type="evidence" value="ECO:0007669"/>
    <property type="project" value="TreeGrafter"/>
</dbReference>
<keyword evidence="5" id="KW-0732">Signal</keyword>
<protein>
    <recommendedName>
        <fullName evidence="2">diguanylate cyclase</fullName>
        <ecNumber evidence="2">2.7.7.65</ecNumber>
    </recommendedName>
</protein>
<dbReference type="SUPFAM" id="SSF55073">
    <property type="entry name" value="Nucleotide cyclase"/>
    <property type="match status" value="1"/>
</dbReference>
<dbReference type="SMART" id="SM00267">
    <property type="entry name" value="GGDEF"/>
    <property type="match status" value="1"/>
</dbReference>
<evidence type="ECO:0000256" key="5">
    <source>
        <dbReference type="SAM" id="SignalP"/>
    </source>
</evidence>
<dbReference type="Pfam" id="PF07495">
    <property type="entry name" value="Y_Y_Y"/>
    <property type="match status" value="1"/>
</dbReference>
<dbReference type="InterPro" id="IPR029787">
    <property type="entry name" value="Nucleotide_cyclase"/>
</dbReference>
<evidence type="ECO:0000256" key="2">
    <source>
        <dbReference type="ARBA" id="ARBA00012528"/>
    </source>
</evidence>
<dbReference type="EC" id="2.7.7.65" evidence="2"/>
<dbReference type="InterPro" id="IPR000160">
    <property type="entry name" value="GGDEF_dom"/>
</dbReference>
<comment type="cofactor">
    <cofactor evidence="1">
        <name>Mg(2+)</name>
        <dbReference type="ChEBI" id="CHEBI:18420"/>
    </cofactor>
</comment>
<dbReference type="InterPro" id="IPR015943">
    <property type="entry name" value="WD40/YVTN_repeat-like_dom_sf"/>
</dbReference>
<evidence type="ECO:0000256" key="1">
    <source>
        <dbReference type="ARBA" id="ARBA00001946"/>
    </source>
</evidence>
<dbReference type="Pfam" id="PF07494">
    <property type="entry name" value="Reg_prop"/>
    <property type="match status" value="2"/>
</dbReference>
<dbReference type="Pfam" id="PF00990">
    <property type="entry name" value="GGDEF"/>
    <property type="match status" value="1"/>
</dbReference>
<dbReference type="PANTHER" id="PTHR45138:SF24">
    <property type="entry name" value="DIGUANYLATE CYCLASE DGCC-RELATED"/>
    <property type="match status" value="1"/>
</dbReference>
<gene>
    <name evidence="7" type="ORF">STPYR_13077</name>
</gene>
<dbReference type="Gene3D" id="2.60.40.10">
    <property type="entry name" value="Immunoglobulins"/>
    <property type="match status" value="1"/>
</dbReference>
<dbReference type="Gene3D" id="2.130.10.10">
    <property type="entry name" value="YVTN repeat-like/Quinoprotein amine dehydrogenase"/>
    <property type="match status" value="2"/>
</dbReference>
<dbReference type="InterPro" id="IPR011123">
    <property type="entry name" value="Y_Y_Y"/>
</dbReference>
<accession>A0A1Y5QCE0</accession>
<dbReference type="PANTHER" id="PTHR45138">
    <property type="entry name" value="REGULATORY COMPONENTS OF SENSORY TRANSDUCTION SYSTEM"/>
    <property type="match status" value="1"/>
</dbReference>
<dbReference type="AlphaFoldDB" id="A0A1Y5QCE0"/>
<feature type="domain" description="GGDEF" evidence="6">
    <location>
        <begin position="845"/>
        <end position="976"/>
    </location>
</feature>
<keyword evidence="3" id="KW-0175">Coiled coil</keyword>
<dbReference type="EMBL" id="FLTS01000001">
    <property type="protein sequence ID" value="SBV38127.1"/>
    <property type="molecule type" value="Genomic_DNA"/>
</dbReference>
<feature type="transmembrane region" description="Helical" evidence="4">
    <location>
        <begin position="751"/>
        <end position="772"/>
    </location>
</feature>
<dbReference type="GO" id="GO:1902201">
    <property type="term" value="P:negative regulation of bacterial-type flagellum-dependent cell motility"/>
    <property type="evidence" value="ECO:0007669"/>
    <property type="project" value="TreeGrafter"/>
</dbReference>
<dbReference type="InterPro" id="IPR013783">
    <property type="entry name" value="Ig-like_fold"/>
</dbReference>
<dbReference type="NCBIfam" id="TIGR00254">
    <property type="entry name" value="GGDEF"/>
    <property type="match status" value="1"/>
</dbReference>
<keyword evidence="4" id="KW-0472">Membrane</keyword>